<dbReference type="STRING" id="314230.DSM3645_23386"/>
<organism evidence="2 3">
    <name type="scientific">Blastopirellula marina DSM 3645</name>
    <dbReference type="NCBI Taxonomy" id="314230"/>
    <lineage>
        <taxon>Bacteria</taxon>
        <taxon>Pseudomonadati</taxon>
        <taxon>Planctomycetota</taxon>
        <taxon>Planctomycetia</taxon>
        <taxon>Pirellulales</taxon>
        <taxon>Pirellulaceae</taxon>
        <taxon>Blastopirellula</taxon>
    </lineage>
</organism>
<name>A3ZQB1_9BACT</name>
<accession>A3ZQB1</accession>
<sequence>MRLLPLAVCALAVLAAPRFLLAQAPQQYIITATFYELRGEQPPAKILAEPKVMATVGRKFSYLSGGEIPPDPKFGGEGLEFGTRMDGIIRTNTDGQAQMLLIFQLTENVSGKETDAEVVAGRICKVRLNLSQAQEKEVKLAPNCTLKLRVEPVGD</sequence>
<evidence type="ECO:0000313" key="3">
    <source>
        <dbReference type="Proteomes" id="UP000004358"/>
    </source>
</evidence>
<gene>
    <name evidence="2" type="ORF">DSM3645_23386</name>
</gene>
<proteinExistence type="predicted"/>
<dbReference type="HOGENOM" id="CLU_1692099_0_0_0"/>
<reference evidence="2 3" key="1">
    <citation type="submission" date="2006-02" db="EMBL/GenBank/DDBJ databases">
        <authorList>
            <person name="Amann R."/>
            <person name="Ferriera S."/>
            <person name="Johnson J."/>
            <person name="Kravitz S."/>
            <person name="Halpern A."/>
            <person name="Remington K."/>
            <person name="Beeson K."/>
            <person name="Tran B."/>
            <person name="Rogers Y.-H."/>
            <person name="Friedman R."/>
            <person name="Venter J.C."/>
        </authorList>
    </citation>
    <scope>NUCLEOTIDE SEQUENCE [LARGE SCALE GENOMIC DNA]</scope>
    <source>
        <strain evidence="2 3">DSM 3645</strain>
    </source>
</reference>
<dbReference type="RefSeq" id="WP_002652575.1">
    <property type="nucleotide sequence ID" value="NZ_CH672376.1"/>
</dbReference>
<dbReference type="OrthoDB" id="304138at2"/>
<keyword evidence="1" id="KW-0732">Signal</keyword>
<dbReference type="AlphaFoldDB" id="A3ZQB1"/>
<protein>
    <submittedName>
        <fullName evidence="2">Uncharacterized protein</fullName>
    </submittedName>
</protein>
<evidence type="ECO:0000256" key="1">
    <source>
        <dbReference type="SAM" id="SignalP"/>
    </source>
</evidence>
<comment type="caution">
    <text evidence="2">The sequence shown here is derived from an EMBL/GenBank/DDBJ whole genome shotgun (WGS) entry which is preliminary data.</text>
</comment>
<dbReference type="EMBL" id="AANZ01000005">
    <property type="protein sequence ID" value="EAQ81387.1"/>
    <property type="molecule type" value="Genomic_DNA"/>
</dbReference>
<feature type="chain" id="PRO_5002665204" evidence="1">
    <location>
        <begin position="23"/>
        <end position="155"/>
    </location>
</feature>
<feature type="signal peptide" evidence="1">
    <location>
        <begin position="1"/>
        <end position="22"/>
    </location>
</feature>
<dbReference type="Proteomes" id="UP000004358">
    <property type="component" value="Unassembled WGS sequence"/>
</dbReference>
<evidence type="ECO:0000313" key="2">
    <source>
        <dbReference type="EMBL" id="EAQ81387.1"/>
    </source>
</evidence>